<sequence>MLKLVAIIGYPIGHSVSPAMHNAAFQSLDLGFEYQAIEVKPIDLAKKLKEFRSQNFAGFNITVPHKESVLPLLDEVTELAKIIGAVNTVVVQNGKLVGYNTDGAGFIDSLIEDAGTAPKGKSVVVLGAGGASRAISIMLAESQAKSIAITDLQEDKALALTGYVDSCFATPCAYVKMNSQELQQAIDKADILVNTTPVGMKPKVMASPLSKKIKLPSTLLVYDLVYNPSETQLMKQAKTAGAKTCSGLGMLVRQGASAFTLWTGEKAPVELMRQAAEAAL</sequence>
<dbReference type="PANTHER" id="PTHR21089">
    <property type="entry name" value="SHIKIMATE DEHYDROGENASE"/>
    <property type="match status" value="1"/>
</dbReference>
<name>A0A1F4RBH8_UNCSA</name>
<dbReference type="InterPro" id="IPR013708">
    <property type="entry name" value="Shikimate_DH-bd_N"/>
</dbReference>
<comment type="pathway">
    <text evidence="8">Aromatic compound metabolism; 3,4-dihydroxybenzoate biosynthesis; 3-dehydroquinate from D-quinate (NAD(+) route).</text>
</comment>
<feature type="binding site" evidence="9">
    <location>
        <position position="78"/>
    </location>
    <ligand>
        <name>NADP(+)</name>
        <dbReference type="ChEBI" id="CHEBI:58349"/>
    </ligand>
</feature>
<reference evidence="13 14" key="1">
    <citation type="journal article" date="2016" name="Nat. Commun.">
        <title>Thousands of microbial genomes shed light on interconnected biogeochemical processes in an aquifer system.</title>
        <authorList>
            <person name="Anantharaman K."/>
            <person name="Brown C.T."/>
            <person name="Hug L.A."/>
            <person name="Sharon I."/>
            <person name="Castelle C.J."/>
            <person name="Probst A.J."/>
            <person name="Thomas B.C."/>
            <person name="Singh A."/>
            <person name="Wilkins M.J."/>
            <person name="Karaoz U."/>
            <person name="Brodie E.L."/>
            <person name="Williams K.H."/>
            <person name="Hubbard S.S."/>
            <person name="Banfield J.F."/>
        </authorList>
    </citation>
    <scope>NUCLEOTIDE SEQUENCE [LARGE SCALE GENOMIC DNA]</scope>
</reference>
<feature type="binding site" evidence="9">
    <location>
        <begin position="15"/>
        <end position="17"/>
    </location>
    <ligand>
        <name>shikimate</name>
        <dbReference type="ChEBI" id="CHEBI:36208"/>
    </ligand>
</feature>
<organism evidence="13 14">
    <name type="scientific">candidate division WOR-1 bacterium RIFCSPLOWO2_02_FULL_46_20</name>
    <dbReference type="NCBI Taxonomy" id="1802567"/>
    <lineage>
        <taxon>Bacteria</taxon>
        <taxon>Bacillati</taxon>
        <taxon>Saganbacteria</taxon>
    </lineage>
</organism>
<dbReference type="Gene3D" id="3.40.50.10860">
    <property type="entry name" value="Leucine Dehydrogenase, chain A, domain 1"/>
    <property type="match status" value="1"/>
</dbReference>
<dbReference type="InterPro" id="IPR011342">
    <property type="entry name" value="Shikimate_DH"/>
</dbReference>
<evidence type="ECO:0000313" key="14">
    <source>
        <dbReference type="Proteomes" id="UP000176938"/>
    </source>
</evidence>
<dbReference type="GO" id="GO:0009423">
    <property type="term" value="P:chorismate biosynthetic process"/>
    <property type="evidence" value="ECO:0007669"/>
    <property type="project" value="UniProtKB-UniRule"/>
</dbReference>
<dbReference type="AlphaFoldDB" id="A0A1F4RBH8"/>
<feature type="binding site" evidence="9">
    <location>
        <position position="102"/>
    </location>
    <ligand>
        <name>shikimate</name>
        <dbReference type="ChEBI" id="CHEBI:36208"/>
    </ligand>
</feature>
<comment type="caution">
    <text evidence="9">Lacks conserved residue(s) required for the propagation of feature annotation.</text>
</comment>
<dbReference type="InterPro" id="IPR046346">
    <property type="entry name" value="Aminoacid_DH-like_N_sf"/>
</dbReference>
<comment type="caution">
    <text evidence="13">The sequence shown here is derived from an EMBL/GenBank/DDBJ whole genome shotgun (WGS) entry which is preliminary data.</text>
</comment>
<dbReference type="SUPFAM" id="SSF53223">
    <property type="entry name" value="Aminoacid dehydrogenase-like, N-terminal domain"/>
    <property type="match status" value="1"/>
</dbReference>
<dbReference type="InterPro" id="IPR005097">
    <property type="entry name" value="Sacchrp_dh_NADP-bd"/>
</dbReference>
<dbReference type="GO" id="GO:0008652">
    <property type="term" value="P:amino acid biosynthetic process"/>
    <property type="evidence" value="ECO:0007669"/>
    <property type="project" value="UniProtKB-KW"/>
</dbReference>
<comment type="subunit">
    <text evidence="9">Homodimer.</text>
</comment>
<feature type="active site" description="Proton acceptor" evidence="9">
    <location>
        <position position="66"/>
    </location>
</feature>
<evidence type="ECO:0000256" key="3">
    <source>
        <dbReference type="ARBA" id="ARBA00022857"/>
    </source>
</evidence>
<dbReference type="InterPro" id="IPR022893">
    <property type="entry name" value="Shikimate_DH_fam"/>
</dbReference>
<proteinExistence type="inferred from homology"/>
<feature type="domain" description="SDH C-terminal" evidence="12">
    <location>
        <begin position="247"/>
        <end position="277"/>
    </location>
</feature>
<feature type="binding site" evidence="9">
    <location>
        <begin position="127"/>
        <end position="131"/>
    </location>
    <ligand>
        <name>NADP(+)</name>
        <dbReference type="ChEBI" id="CHEBI:58349"/>
    </ligand>
</feature>
<dbReference type="NCBIfam" id="NF001314">
    <property type="entry name" value="PRK00258.2-2"/>
    <property type="match status" value="1"/>
</dbReference>
<evidence type="ECO:0000256" key="9">
    <source>
        <dbReference type="HAMAP-Rule" id="MF_00222"/>
    </source>
</evidence>
<dbReference type="GO" id="GO:0052734">
    <property type="term" value="F:shikimate 3-dehydrogenase (NAD+) activity"/>
    <property type="evidence" value="ECO:0007669"/>
    <property type="project" value="RHEA"/>
</dbReference>
<dbReference type="Proteomes" id="UP000176938">
    <property type="component" value="Unassembled WGS sequence"/>
</dbReference>
<keyword evidence="3 9" id="KW-0521">NADP</keyword>
<dbReference type="InterPro" id="IPR036291">
    <property type="entry name" value="NAD(P)-bd_dom_sf"/>
</dbReference>
<evidence type="ECO:0000256" key="2">
    <source>
        <dbReference type="ARBA" id="ARBA00022605"/>
    </source>
</evidence>
<evidence type="ECO:0000256" key="7">
    <source>
        <dbReference type="ARBA" id="ARBA00052329"/>
    </source>
</evidence>
<dbReference type="GO" id="GO:0004764">
    <property type="term" value="F:shikimate 3-dehydrogenase (NADP+) activity"/>
    <property type="evidence" value="ECO:0007669"/>
    <property type="project" value="UniProtKB-UniRule"/>
</dbReference>
<dbReference type="CDD" id="cd01065">
    <property type="entry name" value="NAD_bind_Shikimate_DH"/>
    <property type="match status" value="1"/>
</dbReference>
<comment type="similarity">
    <text evidence="9">Belongs to the shikimate dehydrogenase family.</text>
</comment>
<dbReference type="Gene3D" id="3.40.50.720">
    <property type="entry name" value="NAD(P)-binding Rossmann-like Domain"/>
    <property type="match status" value="1"/>
</dbReference>
<dbReference type="GO" id="GO:0019632">
    <property type="term" value="P:shikimate metabolic process"/>
    <property type="evidence" value="ECO:0007669"/>
    <property type="project" value="InterPro"/>
</dbReference>
<dbReference type="Pfam" id="PF18317">
    <property type="entry name" value="SDH_C"/>
    <property type="match status" value="1"/>
</dbReference>
<feature type="binding site" evidence="9">
    <location>
        <position position="254"/>
    </location>
    <ligand>
        <name>shikimate</name>
        <dbReference type="ChEBI" id="CHEBI:36208"/>
    </ligand>
</feature>
<keyword evidence="4 9" id="KW-0560">Oxidoreductase</keyword>
<dbReference type="EMBL" id="METP01000040">
    <property type="protein sequence ID" value="OGC05529.1"/>
    <property type="molecule type" value="Genomic_DNA"/>
</dbReference>
<dbReference type="PANTHER" id="PTHR21089:SF1">
    <property type="entry name" value="BIFUNCTIONAL 3-DEHYDROQUINATE DEHYDRATASE_SHIKIMATE DEHYDROGENASE, CHLOROPLASTIC"/>
    <property type="match status" value="1"/>
</dbReference>
<dbReference type="NCBIfam" id="TIGR00507">
    <property type="entry name" value="aroE"/>
    <property type="match status" value="1"/>
</dbReference>
<accession>A0A1F4RBH8</accession>
<evidence type="ECO:0000256" key="5">
    <source>
        <dbReference type="ARBA" id="ARBA00023141"/>
    </source>
</evidence>
<gene>
    <name evidence="9" type="primary">aroE</name>
    <name evidence="13" type="ORF">A3H38_06075</name>
</gene>
<comment type="function">
    <text evidence="9">Involved in the biosynthesis of the chorismate, which leads to the biosynthesis of aromatic amino acids. Catalyzes the reversible NADPH linked reduction of 3-dehydroshikimate (DHSA) to yield shikimate (SA).</text>
</comment>
<feature type="binding site" evidence="9">
    <location>
        <position position="87"/>
    </location>
    <ligand>
        <name>shikimate</name>
        <dbReference type="ChEBI" id="CHEBI:36208"/>
    </ligand>
</feature>
<feature type="binding site" evidence="9">
    <location>
        <position position="247"/>
    </location>
    <ligand>
        <name>NADP(+)</name>
        <dbReference type="ChEBI" id="CHEBI:58349"/>
    </ligand>
</feature>
<feature type="binding site" evidence="9">
    <location>
        <position position="226"/>
    </location>
    <ligand>
        <name>shikimate</name>
        <dbReference type="ChEBI" id="CHEBI:36208"/>
    </ligand>
</feature>
<feature type="binding site" evidence="9">
    <location>
        <position position="62"/>
    </location>
    <ligand>
        <name>shikimate</name>
        <dbReference type="ChEBI" id="CHEBI:36208"/>
    </ligand>
</feature>
<dbReference type="GO" id="GO:0005829">
    <property type="term" value="C:cytosol"/>
    <property type="evidence" value="ECO:0007669"/>
    <property type="project" value="TreeGrafter"/>
</dbReference>
<dbReference type="UniPathway" id="UPA00053">
    <property type="reaction ID" value="UER00087"/>
</dbReference>
<dbReference type="NCBIfam" id="NF001319">
    <property type="entry name" value="PRK00258.3-3"/>
    <property type="match status" value="1"/>
</dbReference>
<keyword evidence="5 9" id="KW-0057">Aromatic amino acid biosynthesis</keyword>
<comment type="catalytic activity">
    <reaction evidence="6">
        <text>L-quinate + NAD(+) = 3-dehydroquinate + NADH + H(+)</text>
        <dbReference type="Rhea" id="RHEA:22364"/>
        <dbReference type="ChEBI" id="CHEBI:15378"/>
        <dbReference type="ChEBI" id="CHEBI:29751"/>
        <dbReference type="ChEBI" id="CHEBI:32364"/>
        <dbReference type="ChEBI" id="CHEBI:57540"/>
        <dbReference type="ChEBI" id="CHEBI:57945"/>
        <dbReference type="EC" id="1.1.1.24"/>
    </reaction>
</comment>
<comment type="catalytic activity">
    <reaction evidence="9">
        <text>shikimate + NADP(+) = 3-dehydroshikimate + NADPH + H(+)</text>
        <dbReference type="Rhea" id="RHEA:17737"/>
        <dbReference type="ChEBI" id="CHEBI:15378"/>
        <dbReference type="ChEBI" id="CHEBI:16630"/>
        <dbReference type="ChEBI" id="CHEBI:36208"/>
        <dbReference type="ChEBI" id="CHEBI:57783"/>
        <dbReference type="ChEBI" id="CHEBI:58349"/>
        <dbReference type="EC" id="1.1.1.25"/>
    </reaction>
</comment>
<dbReference type="GO" id="GO:0030266">
    <property type="term" value="F:quinate 3-dehydrogenase (NAD+) activity"/>
    <property type="evidence" value="ECO:0007669"/>
    <property type="project" value="UniProtKB-EC"/>
</dbReference>
<dbReference type="EC" id="1.1.1.25" evidence="9"/>
<evidence type="ECO:0000256" key="8">
    <source>
        <dbReference type="ARBA" id="ARBA00060613"/>
    </source>
</evidence>
<evidence type="ECO:0000259" key="11">
    <source>
        <dbReference type="Pfam" id="PF08501"/>
    </source>
</evidence>
<protein>
    <recommendedName>
        <fullName evidence="9">Shikimate dehydrogenase (NADP(+))</fullName>
        <shortName evidence="9">SDH</shortName>
        <ecNumber evidence="9">1.1.1.25</ecNumber>
    </recommendedName>
</protein>
<dbReference type="SUPFAM" id="SSF51735">
    <property type="entry name" value="NAD(P)-binding Rossmann-fold domains"/>
    <property type="match status" value="1"/>
</dbReference>
<evidence type="ECO:0000259" key="12">
    <source>
        <dbReference type="Pfam" id="PF18317"/>
    </source>
</evidence>
<dbReference type="InterPro" id="IPR041121">
    <property type="entry name" value="SDH_C"/>
</dbReference>
<feature type="domain" description="Saccharopine dehydrogenase NADP binding" evidence="10">
    <location>
        <begin position="123"/>
        <end position="214"/>
    </location>
</feature>
<evidence type="ECO:0000256" key="1">
    <source>
        <dbReference type="ARBA" id="ARBA00004871"/>
    </source>
</evidence>
<dbReference type="FunFam" id="3.40.50.720:FF:000086">
    <property type="entry name" value="Quinate/shikimate dehydrogenase"/>
    <property type="match status" value="1"/>
</dbReference>
<evidence type="ECO:0000259" key="10">
    <source>
        <dbReference type="Pfam" id="PF03435"/>
    </source>
</evidence>
<dbReference type="GO" id="GO:0009073">
    <property type="term" value="P:aromatic amino acid family biosynthetic process"/>
    <property type="evidence" value="ECO:0007669"/>
    <property type="project" value="UniProtKB-KW"/>
</dbReference>
<dbReference type="Pfam" id="PF03435">
    <property type="entry name" value="Sacchrp_dh_NADP"/>
    <property type="match status" value="1"/>
</dbReference>
<keyword evidence="2 9" id="KW-0028">Amino-acid biosynthesis</keyword>
<dbReference type="HAMAP" id="MF_00222">
    <property type="entry name" value="Shikimate_DH_AroE"/>
    <property type="match status" value="1"/>
</dbReference>
<evidence type="ECO:0000256" key="6">
    <source>
        <dbReference type="ARBA" id="ARBA00051639"/>
    </source>
</evidence>
<comment type="pathway">
    <text evidence="1 9">Metabolic intermediate biosynthesis; chorismate biosynthesis; chorismate from D-erythrose 4-phosphate and phosphoenolpyruvate: step 4/7.</text>
</comment>
<evidence type="ECO:0000256" key="4">
    <source>
        <dbReference type="ARBA" id="ARBA00023002"/>
    </source>
</evidence>
<feature type="domain" description="Shikimate dehydrogenase substrate binding N-terminal" evidence="11">
    <location>
        <begin position="7"/>
        <end position="89"/>
    </location>
</feature>
<dbReference type="Pfam" id="PF08501">
    <property type="entry name" value="Shikimate_dh_N"/>
    <property type="match status" value="1"/>
</dbReference>
<dbReference type="GO" id="GO:0050661">
    <property type="term" value="F:NADP binding"/>
    <property type="evidence" value="ECO:0007669"/>
    <property type="project" value="InterPro"/>
</dbReference>
<evidence type="ECO:0000313" key="13">
    <source>
        <dbReference type="EMBL" id="OGC05529.1"/>
    </source>
</evidence>
<comment type="catalytic activity">
    <reaction evidence="7">
        <text>shikimate + NAD(+) = 3-dehydroshikimate + NADH + H(+)</text>
        <dbReference type="Rhea" id="RHEA:17741"/>
        <dbReference type="ChEBI" id="CHEBI:15378"/>
        <dbReference type="ChEBI" id="CHEBI:16630"/>
        <dbReference type="ChEBI" id="CHEBI:36208"/>
        <dbReference type="ChEBI" id="CHEBI:57540"/>
        <dbReference type="ChEBI" id="CHEBI:57945"/>
    </reaction>
</comment>
<feature type="binding site" evidence="9">
    <location>
        <position position="224"/>
    </location>
    <ligand>
        <name>NADP(+)</name>
        <dbReference type="ChEBI" id="CHEBI:58349"/>
    </ligand>
</feature>